<dbReference type="InterPro" id="IPR051016">
    <property type="entry name" value="Diverse_Substrate_AcTransf"/>
</dbReference>
<evidence type="ECO:0000313" key="4">
    <source>
        <dbReference type="EMBL" id="MFC6362029.1"/>
    </source>
</evidence>
<dbReference type="RefSeq" id="WP_343878129.1">
    <property type="nucleotide sequence ID" value="NZ_BAAAFW010000094.1"/>
</dbReference>
<evidence type="ECO:0000313" key="5">
    <source>
        <dbReference type="Proteomes" id="UP001596215"/>
    </source>
</evidence>
<protein>
    <submittedName>
        <fullName evidence="4">GNAT family N-acetyltransferase</fullName>
        <ecNumber evidence="4">2.3.-.-</ecNumber>
    </submittedName>
</protein>
<dbReference type="EC" id="2.3.-.-" evidence="4"/>
<dbReference type="GO" id="GO:0016746">
    <property type="term" value="F:acyltransferase activity"/>
    <property type="evidence" value="ECO:0007669"/>
    <property type="project" value="UniProtKB-KW"/>
</dbReference>
<dbReference type="SUPFAM" id="SSF55729">
    <property type="entry name" value="Acyl-CoA N-acyltransferases (Nat)"/>
    <property type="match status" value="1"/>
</dbReference>
<dbReference type="PANTHER" id="PTHR10545">
    <property type="entry name" value="DIAMINE N-ACETYLTRANSFERASE"/>
    <property type="match status" value="1"/>
</dbReference>
<evidence type="ECO:0000256" key="2">
    <source>
        <dbReference type="ARBA" id="ARBA00023315"/>
    </source>
</evidence>
<feature type="domain" description="N-acetyltransferase" evidence="3">
    <location>
        <begin position="17"/>
        <end position="172"/>
    </location>
</feature>
<proteinExistence type="predicted"/>
<keyword evidence="2 4" id="KW-0012">Acyltransferase</keyword>
<accession>A0ABW1VM91</accession>
<dbReference type="PANTHER" id="PTHR10545:SF29">
    <property type="entry name" value="GH14572P-RELATED"/>
    <property type="match status" value="1"/>
</dbReference>
<dbReference type="Pfam" id="PF00583">
    <property type="entry name" value="Acetyltransf_1"/>
    <property type="match status" value="1"/>
</dbReference>
<dbReference type="PROSITE" id="PS51186">
    <property type="entry name" value="GNAT"/>
    <property type="match status" value="1"/>
</dbReference>
<sequence length="174" mass="19714">MTTVQLAPSQPEARPQVTVCQSDEYQELADIFIEMNCWHYPGVVINKEEMTGYLQHRVLAPRSGTAVYKVTLQRNVVAFACVSVMYPAPRFSGQMFIKELFVSAAYRRQGIGKLLMQFIARQACEQECYRLDWLSSATDKKVQAFYQAAGGQVIEGMNYHRLFGDDLSVLAQGR</sequence>
<keyword evidence="5" id="KW-1185">Reference proteome</keyword>
<dbReference type="InterPro" id="IPR016181">
    <property type="entry name" value="Acyl_CoA_acyltransferase"/>
</dbReference>
<reference evidence="5" key="1">
    <citation type="journal article" date="2019" name="Int. J. Syst. Evol. Microbiol.">
        <title>The Global Catalogue of Microorganisms (GCM) 10K type strain sequencing project: providing services to taxonomists for standard genome sequencing and annotation.</title>
        <authorList>
            <consortium name="The Broad Institute Genomics Platform"/>
            <consortium name="The Broad Institute Genome Sequencing Center for Infectious Disease"/>
            <person name="Wu L."/>
            <person name="Ma J."/>
        </authorList>
    </citation>
    <scope>NUCLEOTIDE SEQUENCE [LARGE SCALE GENOMIC DNA]</scope>
    <source>
        <strain evidence="5">CGMCC 4.1530</strain>
    </source>
</reference>
<dbReference type="Gene3D" id="3.40.630.30">
    <property type="match status" value="1"/>
</dbReference>
<name>A0ABW1VM91_9GAMM</name>
<organism evidence="4 5">
    <name type="scientific">Tatumella punctata</name>
    <dbReference type="NCBI Taxonomy" id="399969"/>
    <lineage>
        <taxon>Bacteria</taxon>
        <taxon>Pseudomonadati</taxon>
        <taxon>Pseudomonadota</taxon>
        <taxon>Gammaproteobacteria</taxon>
        <taxon>Enterobacterales</taxon>
        <taxon>Erwiniaceae</taxon>
        <taxon>Tatumella</taxon>
    </lineage>
</organism>
<evidence type="ECO:0000259" key="3">
    <source>
        <dbReference type="PROSITE" id="PS51186"/>
    </source>
</evidence>
<dbReference type="CDD" id="cd04301">
    <property type="entry name" value="NAT_SF"/>
    <property type="match status" value="1"/>
</dbReference>
<comment type="caution">
    <text evidence="4">The sequence shown here is derived from an EMBL/GenBank/DDBJ whole genome shotgun (WGS) entry which is preliminary data.</text>
</comment>
<dbReference type="EMBL" id="JBHSUC010000007">
    <property type="protein sequence ID" value="MFC6362029.1"/>
    <property type="molecule type" value="Genomic_DNA"/>
</dbReference>
<dbReference type="InterPro" id="IPR000182">
    <property type="entry name" value="GNAT_dom"/>
</dbReference>
<evidence type="ECO:0000256" key="1">
    <source>
        <dbReference type="ARBA" id="ARBA00022679"/>
    </source>
</evidence>
<dbReference type="Proteomes" id="UP001596215">
    <property type="component" value="Unassembled WGS sequence"/>
</dbReference>
<gene>
    <name evidence="4" type="ORF">ACFP73_07945</name>
</gene>
<keyword evidence="1 4" id="KW-0808">Transferase</keyword>